<dbReference type="InterPro" id="IPR004805">
    <property type="entry name" value="DnaE2/DnaE/PolC"/>
</dbReference>
<dbReference type="AlphaFoldDB" id="X1CUH7"/>
<dbReference type="Gene3D" id="3.20.20.140">
    <property type="entry name" value="Metal-dependent hydrolases"/>
    <property type="match status" value="1"/>
</dbReference>
<dbReference type="InterPro" id="IPR003141">
    <property type="entry name" value="Pol/His_phosphatase_N"/>
</dbReference>
<dbReference type="GO" id="GO:0008408">
    <property type="term" value="F:3'-5' exonuclease activity"/>
    <property type="evidence" value="ECO:0007669"/>
    <property type="project" value="InterPro"/>
</dbReference>
<dbReference type="EMBL" id="BART01027730">
    <property type="protein sequence ID" value="GAG96617.1"/>
    <property type="molecule type" value="Genomic_DNA"/>
</dbReference>
<dbReference type="GO" id="GO:0006260">
    <property type="term" value="P:DNA replication"/>
    <property type="evidence" value="ECO:0007669"/>
    <property type="project" value="InterPro"/>
</dbReference>
<dbReference type="PANTHER" id="PTHR32294:SF0">
    <property type="entry name" value="DNA POLYMERASE III SUBUNIT ALPHA"/>
    <property type="match status" value="1"/>
</dbReference>
<dbReference type="Pfam" id="PF02811">
    <property type="entry name" value="PHP"/>
    <property type="match status" value="1"/>
</dbReference>
<evidence type="ECO:0000259" key="1">
    <source>
        <dbReference type="SMART" id="SM00481"/>
    </source>
</evidence>
<dbReference type="SMART" id="SM00481">
    <property type="entry name" value="POLIIIAc"/>
    <property type="match status" value="1"/>
</dbReference>
<gene>
    <name evidence="2" type="ORF">S01H4_49089</name>
</gene>
<proteinExistence type="predicted"/>
<organism evidence="2">
    <name type="scientific">marine sediment metagenome</name>
    <dbReference type="NCBI Taxonomy" id="412755"/>
    <lineage>
        <taxon>unclassified sequences</taxon>
        <taxon>metagenomes</taxon>
        <taxon>ecological metagenomes</taxon>
    </lineage>
</organism>
<dbReference type="PANTHER" id="PTHR32294">
    <property type="entry name" value="DNA POLYMERASE III SUBUNIT ALPHA"/>
    <property type="match status" value="1"/>
</dbReference>
<protein>
    <recommendedName>
        <fullName evidence="1">Polymerase/histidinol phosphatase N-terminal domain-containing protein</fullName>
    </recommendedName>
</protein>
<reference evidence="2" key="1">
    <citation type="journal article" date="2014" name="Front. Microbiol.">
        <title>High frequency of phylogenetically diverse reductive dehalogenase-homologous genes in deep subseafloor sedimentary metagenomes.</title>
        <authorList>
            <person name="Kawai M."/>
            <person name="Futagami T."/>
            <person name="Toyoda A."/>
            <person name="Takaki Y."/>
            <person name="Nishi S."/>
            <person name="Hori S."/>
            <person name="Arai W."/>
            <person name="Tsubouchi T."/>
            <person name="Morono Y."/>
            <person name="Uchiyama I."/>
            <person name="Ito T."/>
            <person name="Fujiyama A."/>
            <person name="Inagaki F."/>
            <person name="Takami H."/>
        </authorList>
    </citation>
    <scope>NUCLEOTIDE SEQUENCE</scope>
    <source>
        <strain evidence="2">Expedition CK06-06</strain>
    </source>
</reference>
<comment type="caution">
    <text evidence="2">The sequence shown here is derived from an EMBL/GenBank/DDBJ whole genome shotgun (WGS) entry which is preliminary data.</text>
</comment>
<feature type="domain" description="Polymerase/histidinol phosphatase N-terminal" evidence="1">
    <location>
        <begin position="5"/>
        <end position="72"/>
    </location>
</feature>
<dbReference type="CDD" id="cd12113">
    <property type="entry name" value="PHP_PolIIIA_DnaE3"/>
    <property type="match status" value="1"/>
</dbReference>
<accession>X1CUH7</accession>
<evidence type="ECO:0000313" key="2">
    <source>
        <dbReference type="EMBL" id="GAG96617.1"/>
    </source>
</evidence>
<feature type="non-terminal residue" evidence="2">
    <location>
        <position position="266"/>
    </location>
</feature>
<dbReference type="InterPro" id="IPR016195">
    <property type="entry name" value="Pol/histidinol_Pase-like"/>
</dbReference>
<dbReference type="InterPro" id="IPR004013">
    <property type="entry name" value="PHP_dom"/>
</dbReference>
<sequence length="266" mass="29971">MTDFVHLHNHSDFSLLDGAQSVDTFINTLSDLKMDRVAITEHGNLFSMVPFYKAAVKAGIKPIIGCEAYVAKGDHRDKQAAPTSSRGWGYHHLVLLAQNGTGLRNLRKLVTIGYLEGFYYRPRMDKALLREHGEGLICTSACLKGEVQEKALGGGVKAAREAALELAEIFPGRFYLELQHHNLPDEDTAREVNIKLARELGLPLVATNDCHYARKEHWEAHDIMFCLGTGKNRDDPNRRRYATPEFYLKSADEMFQLFKDVPEALE</sequence>
<dbReference type="SUPFAM" id="SSF89550">
    <property type="entry name" value="PHP domain-like"/>
    <property type="match status" value="1"/>
</dbReference>
<name>X1CUH7_9ZZZZ</name>